<evidence type="ECO:0000313" key="4">
    <source>
        <dbReference type="Proteomes" id="UP001172457"/>
    </source>
</evidence>
<protein>
    <recommendedName>
        <fullName evidence="2">Myb/SANT-like DNA-binding domain-containing protein</fullName>
    </recommendedName>
</protein>
<dbReference type="PANTHER" id="PTHR45023">
    <property type="match status" value="1"/>
</dbReference>
<evidence type="ECO:0000256" key="1">
    <source>
        <dbReference type="SAM" id="MobiDB-lite"/>
    </source>
</evidence>
<accession>A0AA38SLR5</accession>
<name>A0AA38SLR5_9ASTR</name>
<evidence type="ECO:0000313" key="3">
    <source>
        <dbReference type="EMBL" id="KAJ9541188.1"/>
    </source>
</evidence>
<dbReference type="Proteomes" id="UP001172457">
    <property type="component" value="Chromosome 7"/>
</dbReference>
<keyword evidence="4" id="KW-1185">Reference proteome</keyword>
<sequence length="233" mass="27084">MPVRREVSVRREVPVGRDSPVVRDSPVFRDSPITLNNNHIYRNLMNKTPVTEPGYPEFVRRETGEGSDSSDTHSYVPETQRLLTEGSAPDSPEAEPEAFPAKPKQTFENRATPKRWTPEEEVTLVQAWINEFENPVSGNAQRSIQFWKNIERSFYARLGVNPYRTHHQLNTKWSAMNKKIMAFNRIYNQIMNNRASGESDVNLLQLARSRYQMTESQIFPHKTCWEILRHSPK</sequence>
<dbReference type="EMBL" id="JARYMX010000007">
    <property type="protein sequence ID" value="KAJ9541188.1"/>
    <property type="molecule type" value="Genomic_DNA"/>
</dbReference>
<dbReference type="Gene3D" id="1.10.10.60">
    <property type="entry name" value="Homeodomain-like"/>
    <property type="match status" value="1"/>
</dbReference>
<feature type="compositionally biased region" description="Low complexity" evidence="1">
    <location>
        <begin position="85"/>
        <end position="101"/>
    </location>
</feature>
<organism evidence="3 4">
    <name type="scientific">Centaurea solstitialis</name>
    <name type="common">yellow star-thistle</name>
    <dbReference type="NCBI Taxonomy" id="347529"/>
    <lineage>
        <taxon>Eukaryota</taxon>
        <taxon>Viridiplantae</taxon>
        <taxon>Streptophyta</taxon>
        <taxon>Embryophyta</taxon>
        <taxon>Tracheophyta</taxon>
        <taxon>Spermatophyta</taxon>
        <taxon>Magnoliopsida</taxon>
        <taxon>eudicotyledons</taxon>
        <taxon>Gunneridae</taxon>
        <taxon>Pentapetalae</taxon>
        <taxon>asterids</taxon>
        <taxon>campanulids</taxon>
        <taxon>Asterales</taxon>
        <taxon>Asteraceae</taxon>
        <taxon>Carduoideae</taxon>
        <taxon>Cardueae</taxon>
        <taxon>Centaureinae</taxon>
        <taxon>Centaurea</taxon>
    </lineage>
</organism>
<evidence type="ECO:0000259" key="2">
    <source>
        <dbReference type="Pfam" id="PF13837"/>
    </source>
</evidence>
<dbReference type="Pfam" id="PF13837">
    <property type="entry name" value="Myb_DNA-bind_4"/>
    <property type="match status" value="1"/>
</dbReference>
<feature type="region of interest" description="Disordered" evidence="1">
    <location>
        <begin position="83"/>
        <end position="110"/>
    </location>
</feature>
<reference evidence="3" key="1">
    <citation type="submission" date="2023-03" db="EMBL/GenBank/DDBJ databases">
        <title>Chromosome-scale reference genome and RAD-based genetic map of yellow starthistle (Centaurea solstitialis) reveal putative structural variation and QTLs associated with invader traits.</title>
        <authorList>
            <person name="Reatini B."/>
            <person name="Cang F.A."/>
            <person name="Jiang Q."/>
            <person name="Mckibben M.T.W."/>
            <person name="Barker M.S."/>
            <person name="Rieseberg L.H."/>
            <person name="Dlugosch K.M."/>
        </authorList>
    </citation>
    <scope>NUCLEOTIDE SEQUENCE</scope>
    <source>
        <strain evidence="3">CAN-66</strain>
        <tissue evidence="3">Leaf</tissue>
    </source>
</reference>
<gene>
    <name evidence="3" type="ORF">OSB04_027694</name>
</gene>
<comment type="caution">
    <text evidence="3">The sequence shown here is derived from an EMBL/GenBank/DDBJ whole genome shotgun (WGS) entry which is preliminary data.</text>
</comment>
<dbReference type="AlphaFoldDB" id="A0AA38SLR5"/>
<feature type="domain" description="Myb/SANT-like DNA-binding" evidence="2">
    <location>
        <begin position="114"/>
        <end position="180"/>
    </location>
</feature>
<proteinExistence type="predicted"/>
<dbReference type="PANTHER" id="PTHR45023:SF13">
    <property type="entry name" value="PUTATIVE-RELATED"/>
    <property type="match status" value="1"/>
</dbReference>
<dbReference type="InterPro" id="IPR044822">
    <property type="entry name" value="Myb_DNA-bind_4"/>
</dbReference>